<keyword evidence="1" id="KW-0472">Membrane</keyword>
<dbReference type="KEGG" id="pll:I858_012540"/>
<accession>A0A1B1S3R3</accession>
<feature type="transmembrane region" description="Helical" evidence="1">
    <location>
        <begin position="137"/>
        <end position="160"/>
    </location>
</feature>
<gene>
    <name evidence="2" type="ORF">I858_012540</name>
</gene>
<feature type="transmembrane region" description="Helical" evidence="1">
    <location>
        <begin position="172"/>
        <end position="193"/>
    </location>
</feature>
<dbReference type="Proteomes" id="UP000053354">
    <property type="component" value="Chromosome"/>
</dbReference>
<dbReference type="STRING" id="1302659.I858_012540"/>
<evidence type="ECO:0000313" key="2">
    <source>
        <dbReference type="EMBL" id="ANU27812.1"/>
    </source>
</evidence>
<keyword evidence="1" id="KW-0812">Transmembrane</keyword>
<organism evidence="2 3">
    <name type="scientific">Planococcus versutus</name>
    <dbReference type="NCBI Taxonomy" id="1302659"/>
    <lineage>
        <taxon>Bacteria</taxon>
        <taxon>Bacillati</taxon>
        <taxon>Bacillota</taxon>
        <taxon>Bacilli</taxon>
        <taxon>Bacillales</taxon>
        <taxon>Caryophanaceae</taxon>
        <taxon>Planococcus</taxon>
    </lineage>
</organism>
<feature type="transmembrane region" description="Helical" evidence="1">
    <location>
        <begin position="59"/>
        <end position="91"/>
    </location>
</feature>
<evidence type="ECO:0008006" key="4">
    <source>
        <dbReference type="Google" id="ProtNLM"/>
    </source>
</evidence>
<keyword evidence="1" id="KW-1133">Transmembrane helix</keyword>
<dbReference type="OrthoDB" id="2453008at2"/>
<proteinExistence type="predicted"/>
<feature type="transmembrane region" description="Helical" evidence="1">
    <location>
        <begin position="111"/>
        <end position="128"/>
    </location>
</feature>
<feature type="transmembrane region" description="Helical" evidence="1">
    <location>
        <begin position="200"/>
        <end position="219"/>
    </location>
</feature>
<feature type="transmembrane region" description="Helical" evidence="1">
    <location>
        <begin position="9"/>
        <end position="27"/>
    </location>
</feature>
<feature type="transmembrane region" description="Helical" evidence="1">
    <location>
        <begin position="33"/>
        <end position="52"/>
    </location>
</feature>
<feature type="transmembrane region" description="Helical" evidence="1">
    <location>
        <begin position="267"/>
        <end position="284"/>
    </location>
</feature>
<dbReference type="AlphaFoldDB" id="A0A1B1S3R3"/>
<reference evidence="2" key="1">
    <citation type="submission" date="2016-10" db="EMBL/GenBank/DDBJ databases">
        <authorList>
            <person name="See-Too W.S."/>
        </authorList>
    </citation>
    <scope>NUCLEOTIDE SEQUENCE</scope>
    <source>
        <strain evidence="2">L10.15</strain>
    </source>
</reference>
<name>A0A1B1S3R3_9BACL</name>
<protein>
    <recommendedName>
        <fullName evidence="4">DUF4129 domain-containing protein</fullName>
    </recommendedName>
</protein>
<evidence type="ECO:0000313" key="3">
    <source>
        <dbReference type="Proteomes" id="UP000053354"/>
    </source>
</evidence>
<evidence type="ECO:0000256" key="1">
    <source>
        <dbReference type="SAM" id="Phobius"/>
    </source>
</evidence>
<dbReference type="EMBL" id="CP016540">
    <property type="protein sequence ID" value="ANU27812.1"/>
    <property type="molecule type" value="Genomic_DNA"/>
</dbReference>
<sequence>MSSRLISSIYFMLDAFIISLVLVFVSQEMVLPVAWSWLLGAFFASIIAFAFFSKFSYQLLWVIGISSILAVSMWMMNVPLWLVLILGILLVYMLHERYSSYYDEFNTGHHFLMKFLVVFSVCWVFLLLNPDEQSSRLLFTIVPMGVLFYVTSHLLYHYLYSKLDGAHFGQAITLWGILLSIPTIAAFVTFFIADEVRSGVGWVLGGMIRIVFWPLALVLEQISEFLSGLSPEEEMQETIDKLGPDEEAVQNETVVSDISSTDFPVEILLSFIVLACIIVLVLWLRKVKPDIQVPVKESVSSIKRYDHNSTESVVSLATKSTESTINLHQIREVFRELERAANSVDLGREDYETVREWVRRMQWDVTDSFYNTYDRVRYGDKQLPQSQATKFIAEIEKIKEIYLKENV</sequence>
<dbReference type="RefSeq" id="WP_049693427.1">
    <property type="nucleotide sequence ID" value="NZ_CP016540.2"/>
</dbReference>
<keyword evidence="3" id="KW-1185">Reference proteome</keyword>